<dbReference type="InterPro" id="IPR025724">
    <property type="entry name" value="GAG-pre-integrase_dom"/>
</dbReference>
<feature type="region of interest" description="Disordered" evidence="1">
    <location>
        <begin position="222"/>
        <end position="255"/>
    </location>
</feature>
<sequence>MAASSNPSSDTLPYGTLIHMLTIKLSSTNYLLWRSQIYPLLIGQGLISLVDGSRPAPPTDVVADGNLTPNPAYQSWRVDDQRLVSLIFSSLSEEAMSVVVGCTTARAVWLALEHTFSHQSKARELRLKGQLQSIKKGGRSVSEFGRDFKLVCDQLSAIGRSVDETDKIHLFMKGLGSEFSSFSATQMAMSPLPSFSDLLNNAEAWDMFQQTLEPNISSPAAFTAHTHSRSSNTQMSRGRGYGPKKSGRGGFSQKRQPHCQICRTTGHYANVCPDRFNREIATATPVANIAEAFSASNIASDPPISDWYLDTGAISAHDSCSGTTPLIYALHSRRDGLYVLDDDTKSALVAARTPKASFELWHSRLGHVAFDSPDRSNSQFLPISEFTEPMRLDGSLKLQLPNVIPDSSHQPSSCNLCDEPPLLSRLQSQTNQDEPTINNHELSAIPHETQSQPHQEEPDINNQHSDESSLNPIIEPVSPIEMNPPVPPPIERNPHVPPPRVSSTHPMQTRARAGIIKPKYIPNYACTRLFQALITVTTPRGIKSALKRPEWVEALKKELSAMALKDRNSYNVLKSVISRLHQEFAITDLGKLGYFLGLEVTYTSSGIFLNQAKYARDILQRASLEESKPVSTPLAAGCQLSKDGQPFEDPTLYRSLLETRYVSSDLQVADIFTKALHRPLFEFFRDKLRVGPHPTSCLRGDDSIK</sequence>
<dbReference type="GO" id="GO:0008270">
    <property type="term" value="F:zinc ion binding"/>
    <property type="evidence" value="ECO:0007669"/>
    <property type="project" value="InterPro"/>
</dbReference>
<dbReference type="PANTHER" id="PTHR47481">
    <property type="match status" value="1"/>
</dbReference>
<protein>
    <recommendedName>
        <fullName evidence="2">GAG-pre-integrase domain-containing protein</fullName>
    </recommendedName>
</protein>
<feature type="region of interest" description="Disordered" evidence="1">
    <location>
        <begin position="448"/>
        <end position="478"/>
    </location>
</feature>
<reference evidence="3" key="1">
    <citation type="submission" date="2018-01" db="EMBL/GenBank/DDBJ databases">
        <authorList>
            <person name="Mao J.F."/>
        </authorList>
    </citation>
    <scope>NUCLEOTIDE SEQUENCE</scope>
    <source>
        <strain evidence="3">Huo1</strain>
        <tissue evidence="3">Leaf</tissue>
    </source>
</reference>
<accession>A0A8X8Z2S7</accession>
<dbReference type="SUPFAM" id="SSF57756">
    <property type="entry name" value="Retrovirus zinc finger-like domains"/>
    <property type="match status" value="1"/>
</dbReference>
<dbReference type="Proteomes" id="UP000298416">
    <property type="component" value="Unassembled WGS sequence"/>
</dbReference>
<feature type="compositionally biased region" description="Polar residues" evidence="1">
    <location>
        <begin position="460"/>
        <end position="471"/>
    </location>
</feature>
<dbReference type="Pfam" id="PF13976">
    <property type="entry name" value="gag_pre-integrs"/>
    <property type="match status" value="1"/>
</dbReference>
<keyword evidence="4" id="KW-1185">Reference proteome</keyword>
<dbReference type="Pfam" id="PF14223">
    <property type="entry name" value="Retrotran_gag_2"/>
    <property type="match status" value="1"/>
</dbReference>
<dbReference type="InterPro" id="IPR036875">
    <property type="entry name" value="Znf_CCHC_sf"/>
</dbReference>
<organism evidence="3">
    <name type="scientific">Salvia splendens</name>
    <name type="common">Scarlet sage</name>
    <dbReference type="NCBI Taxonomy" id="180675"/>
    <lineage>
        <taxon>Eukaryota</taxon>
        <taxon>Viridiplantae</taxon>
        <taxon>Streptophyta</taxon>
        <taxon>Embryophyta</taxon>
        <taxon>Tracheophyta</taxon>
        <taxon>Spermatophyta</taxon>
        <taxon>Magnoliopsida</taxon>
        <taxon>eudicotyledons</taxon>
        <taxon>Gunneridae</taxon>
        <taxon>Pentapetalae</taxon>
        <taxon>asterids</taxon>
        <taxon>lamiids</taxon>
        <taxon>Lamiales</taxon>
        <taxon>Lamiaceae</taxon>
        <taxon>Nepetoideae</taxon>
        <taxon>Mentheae</taxon>
        <taxon>Salviinae</taxon>
        <taxon>Salvia</taxon>
        <taxon>Salvia subgen. Calosphace</taxon>
        <taxon>core Calosphace</taxon>
    </lineage>
</organism>
<proteinExistence type="predicted"/>
<comment type="caution">
    <text evidence="3">The sequence shown here is derived from an EMBL/GenBank/DDBJ whole genome shotgun (WGS) entry which is preliminary data.</text>
</comment>
<evidence type="ECO:0000313" key="3">
    <source>
        <dbReference type="EMBL" id="KAG6389338.1"/>
    </source>
</evidence>
<evidence type="ECO:0000259" key="2">
    <source>
        <dbReference type="Pfam" id="PF13976"/>
    </source>
</evidence>
<feature type="domain" description="GAG-pre-integrase" evidence="2">
    <location>
        <begin position="336"/>
        <end position="378"/>
    </location>
</feature>
<dbReference type="AlphaFoldDB" id="A0A8X8Z2S7"/>
<evidence type="ECO:0000313" key="4">
    <source>
        <dbReference type="Proteomes" id="UP000298416"/>
    </source>
</evidence>
<dbReference type="EMBL" id="PNBA02000020">
    <property type="protein sequence ID" value="KAG6389338.1"/>
    <property type="molecule type" value="Genomic_DNA"/>
</dbReference>
<reference evidence="3" key="2">
    <citation type="submission" date="2020-08" db="EMBL/GenBank/DDBJ databases">
        <title>Plant Genome Project.</title>
        <authorList>
            <person name="Zhang R.-G."/>
        </authorList>
    </citation>
    <scope>NUCLEOTIDE SEQUENCE</scope>
    <source>
        <strain evidence="3">Huo1</strain>
        <tissue evidence="3">Leaf</tissue>
    </source>
</reference>
<dbReference type="PANTHER" id="PTHR47481:SF35">
    <property type="entry name" value="ZINC FINGER, CCHC-TYPE-RELATED"/>
    <property type="match status" value="1"/>
</dbReference>
<gene>
    <name evidence="3" type="ORF">SASPL_150806</name>
</gene>
<evidence type="ECO:0000256" key="1">
    <source>
        <dbReference type="SAM" id="MobiDB-lite"/>
    </source>
</evidence>
<name>A0A8X8Z2S7_SALSN</name>
<dbReference type="GO" id="GO:0003676">
    <property type="term" value="F:nucleic acid binding"/>
    <property type="evidence" value="ECO:0007669"/>
    <property type="project" value="InterPro"/>
</dbReference>